<dbReference type="CDD" id="cd03784">
    <property type="entry name" value="GT1_Gtf-like"/>
    <property type="match status" value="1"/>
</dbReference>
<dbReference type="InterPro" id="IPR058980">
    <property type="entry name" value="Glyco_transf_N"/>
</dbReference>
<dbReference type="KEGG" id="mcha:111005320"/>
<evidence type="ECO:0000313" key="5">
    <source>
        <dbReference type="Proteomes" id="UP000504603"/>
    </source>
</evidence>
<accession>A0A6J1BSJ6</accession>
<dbReference type="OrthoDB" id="5835829at2759"/>
<protein>
    <submittedName>
        <fullName evidence="6">UDP-glycosyltransferase 91C1-like</fullName>
    </submittedName>
</protein>
<dbReference type="Pfam" id="PF26168">
    <property type="entry name" value="Glyco_transf_N"/>
    <property type="match status" value="1"/>
</dbReference>
<evidence type="ECO:0000256" key="1">
    <source>
        <dbReference type="ARBA" id="ARBA00009995"/>
    </source>
</evidence>
<dbReference type="PANTHER" id="PTHR48049:SF160">
    <property type="entry name" value="UDP-GLYCOSYLTRANSFERASE 91A1"/>
    <property type="match status" value="1"/>
</dbReference>
<dbReference type="SUPFAM" id="SSF53756">
    <property type="entry name" value="UDP-Glycosyltransferase/glycogen phosphorylase"/>
    <property type="match status" value="1"/>
</dbReference>
<sequence>MAADKKLHIVMFPWLAFGHMIPYLQLSKLIAQKGHHVSFVSTPANIRRLPKIHPDLAPFINFINLPLPSVENVPQNAEATTDLPYDKVQYLKKAYDLLKQPLTEFLRSSDADWILYDFAPYWVPQEIGPNLGVKTALFSVFPPECMAFLGPLSGDHRKNPEDFTVTPDWIPFPTTVAFRYFEIKKIFDCVTGNVTGVSDLERLKLCAHHGDAVVVRGSPDFNPEWIRVLGDIYGNPILPVGQLLTTEYDAGDHNPAWRPIKEWLDKQPRGSVVYVAFGSEAKPSQRELE</sequence>
<organism evidence="5 6">
    <name type="scientific">Momordica charantia</name>
    <name type="common">Bitter gourd</name>
    <name type="synonym">Balsam pear</name>
    <dbReference type="NCBI Taxonomy" id="3673"/>
    <lineage>
        <taxon>Eukaryota</taxon>
        <taxon>Viridiplantae</taxon>
        <taxon>Streptophyta</taxon>
        <taxon>Embryophyta</taxon>
        <taxon>Tracheophyta</taxon>
        <taxon>Spermatophyta</taxon>
        <taxon>Magnoliopsida</taxon>
        <taxon>eudicotyledons</taxon>
        <taxon>Gunneridae</taxon>
        <taxon>Pentapetalae</taxon>
        <taxon>rosids</taxon>
        <taxon>fabids</taxon>
        <taxon>Cucurbitales</taxon>
        <taxon>Cucurbitaceae</taxon>
        <taxon>Momordiceae</taxon>
        <taxon>Momordica</taxon>
    </lineage>
</organism>
<dbReference type="GO" id="GO:0035251">
    <property type="term" value="F:UDP-glucosyltransferase activity"/>
    <property type="evidence" value="ECO:0007669"/>
    <property type="project" value="InterPro"/>
</dbReference>
<feature type="non-terminal residue" evidence="6">
    <location>
        <position position="289"/>
    </location>
</feature>
<evidence type="ECO:0000256" key="3">
    <source>
        <dbReference type="ARBA" id="ARBA00022679"/>
    </source>
</evidence>
<dbReference type="PANTHER" id="PTHR48049">
    <property type="entry name" value="GLYCOSYLTRANSFERASE"/>
    <property type="match status" value="1"/>
</dbReference>
<dbReference type="Proteomes" id="UP000504603">
    <property type="component" value="Unplaced"/>
</dbReference>
<evidence type="ECO:0000259" key="4">
    <source>
        <dbReference type="Pfam" id="PF26168"/>
    </source>
</evidence>
<keyword evidence="2" id="KW-0328">Glycosyltransferase</keyword>
<gene>
    <name evidence="6" type="primary">LOC111005320</name>
</gene>
<dbReference type="InterPro" id="IPR002213">
    <property type="entry name" value="UDP_glucos_trans"/>
</dbReference>
<name>A0A6J1BSJ6_MOMCH</name>
<dbReference type="InterPro" id="IPR050481">
    <property type="entry name" value="UDP-glycosyltransf_plant"/>
</dbReference>
<dbReference type="AlphaFoldDB" id="A0A6J1BSJ6"/>
<dbReference type="Gene3D" id="3.40.50.2000">
    <property type="entry name" value="Glycogen Phosphorylase B"/>
    <property type="match status" value="2"/>
</dbReference>
<keyword evidence="3" id="KW-0808">Transferase</keyword>
<evidence type="ECO:0000313" key="6">
    <source>
        <dbReference type="RefSeq" id="XP_022132470.1"/>
    </source>
</evidence>
<dbReference type="FunFam" id="3.40.50.2000:FF:000088">
    <property type="entry name" value="Glycosyltransferase"/>
    <property type="match status" value="1"/>
</dbReference>
<dbReference type="GeneID" id="111005320"/>
<keyword evidence="5" id="KW-1185">Reference proteome</keyword>
<feature type="domain" description="Glycosyltransferase N-terminal" evidence="4">
    <location>
        <begin position="7"/>
        <end position="109"/>
    </location>
</feature>
<dbReference type="RefSeq" id="XP_022132470.1">
    <property type="nucleotide sequence ID" value="XM_022276778.1"/>
</dbReference>
<proteinExistence type="inferred from homology"/>
<evidence type="ECO:0000256" key="2">
    <source>
        <dbReference type="ARBA" id="ARBA00022676"/>
    </source>
</evidence>
<reference evidence="6" key="1">
    <citation type="submission" date="2025-08" db="UniProtKB">
        <authorList>
            <consortium name="RefSeq"/>
        </authorList>
    </citation>
    <scope>IDENTIFICATION</scope>
</reference>
<comment type="similarity">
    <text evidence="1">Belongs to the UDP-glycosyltransferase family.</text>
</comment>